<evidence type="ECO:0000313" key="2">
    <source>
        <dbReference type="Proteomes" id="UP001207468"/>
    </source>
</evidence>
<sequence length="99" mass="11015">PCTFSVIFHFIPSQGQFDPCISEHLHNIEQDNDLPTGSIASASWCKCLEKRSPGQFMATLKVTCSSLEAANHLLTGCIHVEDHLTNACKYLRIPIRCVK</sequence>
<feature type="non-terminal residue" evidence="1">
    <location>
        <position position="99"/>
    </location>
</feature>
<name>A0ACC0TZ06_9AGAM</name>
<feature type="non-terminal residue" evidence="1">
    <location>
        <position position="1"/>
    </location>
</feature>
<dbReference type="Proteomes" id="UP001207468">
    <property type="component" value="Unassembled WGS sequence"/>
</dbReference>
<organism evidence="1 2">
    <name type="scientific">Russula earlei</name>
    <dbReference type="NCBI Taxonomy" id="71964"/>
    <lineage>
        <taxon>Eukaryota</taxon>
        <taxon>Fungi</taxon>
        <taxon>Dikarya</taxon>
        <taxon>Basidiomycota</taxon>
        <taxon>Agaricomycotina</taxon>
        <taxon>Agaricomycetes</taxon>
        <taxon>Russulales</taxon>
        <taxon>Russulaceae</taxon>
        <taxon>Russula</taxon>
    </lineage>
</organism>
<reference evidence="1" key="1">
    <citation type="submission" date="2021-03" db="EMBL/GenBank/DDBJ databases">
        <title>Evolutionary priming and transition to the ectomycorrhizal habit in an iconic lineage of mushroom-forming fungi: is preadaptation a requirement?</title>
        <authorList>
            <consortium name="DOE Joint Genome Institute"/>
            <person name="Looney B.P."/>
            <person name="Miyauchi S."/>
            <person name="Morin E."/>
            <person name="Drula E."/>
            <person name="Courty P.E."/>
            <person name="Chicoki N."/>
            <person name="Fauchery L."/>
            <person name="Kohler A."/>
            <person name="Kuo A."/>
            <person name="LaButti K."/>
            <person name="Pangilinan J."/>
            <person name="Lipzen A."/>
            <person name="Riley R."/>
            <person name="Andreopoulos W."/>
            <person name="He G."/>
            <person name="Johnson J."/>
            <person name="Barry K.W."/>
            <person name="Grigoriev I.V."/>
            <person name="Nagy L."/>
            <person name="Hibbett D."/>
            <person name="Henrissat B."/>
            <person name="Matheny P.B."/>
            <person name="Labbe J."/>
            <person name="Martin A.F."/>
        </authorList>
    </citation>
    <scope>NUCLEOTIDE SEQUENCE</scope>
    <source>
        <strain evidence="1">BPL698</strain>
    </source>
</reference>
<comment type="caution">
    <text evidence="1">The sequence shown here is derived from an EMBL/GenBank/DDBJ whole genome shotgun (WGS) entry which is preliminary data.</text>
</comment>
<dbReference type="EMBL" id="JAGFNK010000335">
    <property type="protein sequence ID" value="KAI9452458.1"/>
    <property type="molecule type" value="Genomic_DNA"/>
</dbReference>
<evidence type="ECO:0000313" key="1">
    <source>
        <dbReference type="EMBL" id="KAI9452458.1"/>
    </source>
</evidence>
<accession>A0ACC0TZ06</accession>
<protein>
    <submittedName>
        <fullName evidence="1">Uncharacterized protein</fullName>
    </submittedName>
</protein>
<keyword evidence="2" id="KW-1185">Reference proteome</keyword>
<gene>
    <name evidence="1" type="ORF">F5148DRAFT_966344</name>
</gene>
<proteinExistence type="predicted"/>